<feature type="compositionally biased region" description="Basic and acidic residues" evidence="1">
    <location>
        <begin position="74"/>
        <end position="89"/>
    </location>
</feature>
<feature type="compositionally biased region" description="Basic and acidic residues" evidence="1">
    <location>
        <begin position="49"/>
        <end position="66"/>
    </location>
</feature>
<evidence type="ECO:0000313" key="3">
    <source>
        <dbReference type="Proteomes" id="UP000319771"/>
    </source>
</evidence>
<dbReference type="Proteomes" id="UP000319771">
    <property type="component" value="Unassembled WGS sequence"/>
</dbReference>
<dbReference type="AlphaFoldDB" id="A0A538UDE6"/>
<sequence>MEQPVERHGLREQPVEVGDARNRGTAQDGIAREQREIGEGEAQGAAGERGQDRRFHRPVVEPREPARGGGAPARDGREQRQGEDGEPRTEAPGGAEVARVVESPGDPGGERLRPEEDQQQAQERCGEDRRGPRIGRGAGAGSPAVRAHPGPRVIPQPRLWRE</sequence>
<feature type="region of interest" description="Disordered" evidence="1">
    <location>
        <begin position="1"/>
        <end position="162"/>
    </location>
</feature>
<proteinExistence type="predicted"/>
<evidence type="ECO:0000313" key="2">
    <source>
        <dbReference type="EMBL" id="TMQ73857.1"/>
    </source>
</evidence>
<name>A0A538UDE6_UNCEI</name>
<dbReference type="EMBL" id="VBPB01000037">
    <property type="protein sequence ID" value="TMQ73857.1"/>
    <property type="molecule type" value="Genomic_DNA"/>
</dbReference>
<gene>
    <name evidence="2" type="ORF">E6K81_02590</name>
</gene>
<organism evidence="2 3">
    <name type="scientific">Eiseniibacteriota bacterium</name>
    <dbReference type="NCBI Taxonomy" id="2212470"/>
    <lineage>
        <taxon>Bacteria</taxon>
        <taxon>Candidatus Eiseniibacteriota</taxon>
    </lineage>
</organism>
<reference evidence="2 3" key="1">
    <citation type="journal article" date="2019" name="Nat. Microbiol.">
        <title>Mediterranean grassland soil C-N compound turnover is dependent on rainfall and depth, and is mediated by genomically divergent microorganisms.</title>
        <authorList>
            <person name="Diamond S."/>
            <person name="Andeer P.F."/>
            <person name="Li Z."/>
            <person name="Crits-Christoph A."/>
            <person name="Burstein D."/>
            <person name="Anantharaman K."/>
            <person name="Lane K.R."/>
            <person name="Thomas B.C."/>
            <person name="Pan C."/>
            <person name="Northen T.R."/>
            <person name="Banfield J.F."/>
        </authorList>
    </citation>
    <scope>NUCLEOTIDE SEQUENCE [LARGE SCALE GENOMIC DNA]</scope>
    <source>
        <strain evidence="2">WS_11</strain>
    </source>
</reference>
<accession>A0A538UDE6</accession>
<evidence type="ECO:0000256" key="1">
    <source>
        <dbReference type="SAM" id="MobiDB-lite"/>
    </source>
</evidence>
<comment type="caution">
    <text evidence="2">The sequence shown here is derived from an EMBL/GenBank/DDBJ whole genome shotgun (WGS) entry which is preliminary data.</text>
</comment>
<protein>
    <submittedName>
        <fullName evidence="2">Uncharacterized protein</fullName>
    </submittedName>
</protein>
<feature type="compositionally biased region" description="Basic and acidic residues" evidence="1">
    <location>
        <begin position="1"/>
        <end position="22"/>
    </location>
</feature>